<evidence type="ECO:0000256" key="1">
    <source>
        <dbReference type="SAM" id="MobiDB-lite"/>
    </source>
</evidence>
<comment type="caution">
    <text evidence="2">The sequence shown here is derived from an EMBL/GenBank/DDBJ whole genome shotgun (WGS) entry which is preliminary data.</text>
</comment>
<sequence length="148" mass="16678">MADVEASEACDRGWDGPWYRVHTDRFEASFLPGAGEDLGAVCNVDVEVRLTADGSRWSATVFTLAEVERVMEHWSRSGEALGGRYFWCWSSGLIVREPGILGMTDVFVGLLDAGESRQMLRRLDDDERPEPDRLDRLSRQVSSSRRLP</sequence>
<feature type="compositionally biased region" description="Low complexity" evidence="1">
    <location>
        <begin position="139"/>
        <end position="148"/>
    </location>
</feature>
<dbReference type="RefSeq" id="WP_266600203.1">
    <property type="nucleotide sequence ID" value="NZ_JAPHNL010000157.1"/>
</dbReference>
<evidence type="ECO:0000313" key="3">
    <source>
        <dbReference type="Proteomes" id="UP001163064"/>
    </source>
</evidence>
<feature type="compositionally biased region" description="Basic and acidic residues" evidence="1">
    <location>
        <begin position="124"/>
        <end position="138"/>
    </location>
</feature>
<name>A0ABT3TVR3_9ACTN</name>
<proteinExistence type="predicted"/>
<reference evidence="2" key="1">
    <citation type="submission" date="2022-10" db="EMBL/GenBank/DDBJ databases">
        <title>Streptomyces beihaiensis sp. nov., a chitin degrading actinobacterium, isolated from shrimp pond soil.</title>
        <authorList>
            <person name="Xie J."/>
            <person name="Shen N."/>
        </authorList>
    </citation>
    <scope>NUCLEOTIDE SEQUENCE</scope>
    <source>
        <strain evidence="2">GXMU-J5</strain>
    </source>
</reference>
<evidence type="ECO:0000313" key="2">
    <source>
        <dbReference type="EMBL" id="MCX3061109.1"/>
    </source>
</evidence>
<protein>
    <submittedName>
        <fullName evidence="2">Uncharacterized protein</fullName>
    </submittedName>
</protein>
<organism evidence="2 3">
    <name type="scientific">Streptomyces beihaiensis</name>
    <dbReference type="NCBI Taxonomy" id="2984495"/>
    <lineage>
        <taxon>Bacteria</taxon>
        <taxon>Bacillati</taxon>
        <taxon>Actinomycetota</taxon>
        <taxon>Actinomycetes</taxon>
        <taxon>Kitasatosporales</taxon>
        <taxon>Streptomycetaceae</taxon>
        <taxon>Streptomyces</taxon>
    </lineage>
</organism>
<dbReference type="EMBL" id="JAPHNL010000157">
    <property type="protein sequence ID" value="MCX3061109.1"/>
    <property type="molecule type" value="Genomic_DNA"/>
</dbReference>
<gene>
    <name evidence="2" type="ORF">OFY01_15340</name>
</gene>
<feature type="region of interest" description="Disordered" evidence="1">
    <location>
        <begin position="124"/>
        <end position="148"/>
    </location>
</feature>
<keyword evidence="3" id="KW-1185">Reference proteome</keyword>
<accession>A0ABT3TVR3</accession>
<dbReference type="Proteomes" id="UP001163064">
    <property type="component" value="Unassembled WGS sequence"/>
</dbReference>